<protein>
    <submittedName>
        <fullName evidence="1">Uncharacterized protein</fullName>
    </submittedName>
</protein>
<reference evidence="1 2" key="1">
    <citation type="submission" date="2024-10" db="EMBL/GenBank/DDBJ databases">
        <title>Updated reference genomes for cyclostephanoid diatoms.</title>
        <authorList>
            <person name="Roberts W.R."/>
            <person name="Alverson A.J."/>
        </authorList>
    </citation>
    <scope>NUCLEOTIDE SEQUENCE [LARGE SCALE GENOMIC DNA]</scope>
    <source>
        <strain evidence="1 2">AJA276-08</strain>
    </source>
</reference>
<dbReference type="Proteomes" id="UP001530315">
    <property type="component" value="Unassembled WGS sequence"/>
</dbReference>
<evidence type="ECO:0000313" key="2">
    <source>
        <dbReference type="Proteomes" id="UP001530315"/>
    </source>
</evidence>
<organism evidence="1 2">
    <name type="scientific">Stephanodiscus triporus</name>
    <dbReference type="NCBI Taxonomy" id="2934178"/>
    <lineage>
        <taxon>Eukaryota</taxon>
        <taxon>Sar</taxon>
        <taxon>Stramenopiles</taxon>
        <taxon>Ochrophyta</taxon>
        <taxon>Bacillariophyta</taxon>
        <taxon>Coscinodiscophyceae</taxon>
        <taxon>Thalassiosirophycidae</taxon>
        <taxon>Stephanodiscales</taxon>
        <taxon>Stephanodiscaceae</taxon>
        <taxon>Stephanodiscus</taxon>
    </lineage>
</organism>
<proteinExistence type="predicted"/>
<comment type="caution">
    <text evidence="1">The sequence shown here is derived from an EMBL/GenBank/DDBJ whole genome shotgun (WGS) entry which is preliminary data.</text>
</comment>
<gene>
    <name evidence="1" type="ORF">ACHAW5_008835</name>
</gene>
<sequence>MAQTRMIARALSASL</sequence>
<accession>A0ABD3MD98</accession>
<keyword evidence="2" id="KW-1185">Reference proteome</keyword>
<name>A0ABD3MD98_9STRA</name>
<dbReference type="EMBL" id="JALLAZ020001836">
    <property type="protein sequence ID" value="KAL3762095.1"/>
    <property type="molecule type" value="Genomic_DNA"/>
</dbReference>
<evidence type="ECO:0000313" key="1">
    <source>
        <dbReference type="EMBL" id="KAL3762095.1"/>
    </source>
</evidence>